<evidence type="ECO:0000313" key="2">
    <source>
        <dbReference type="Proteomes" id="UP000034875"/>
    </source>
</evidence>
<reference evidence="1 2" key="1">
    <citation type="journal article" date="2015" name="Nature">
        <title>rRNA introns, odd ribosomes, and small enigmatic genomes across a large radiation of phyla.</title>
        <authorList>
            <person name="Brown C.T."/>
            <person name="Hug L.A."/>
            <person name="Thomas B.C."/>
            <person name="Sharon I."/>
            <person name="Castelle C.J."/>
            <person name="Singh A."/>
            <person name="Wilkins M.J."/>
            <person name="Williams K.H."/>
            <person name="Banfield J.F."/>
        </authorList>
    </citation>
    <scope>NUCLEOTIDE SEQUENCE [LARGE SCALE GENOMIC DNA]</scope>
</reference>
<protein>
    <submittedName>
        <fullName evidence="1">Uncharacterized protein</fullName>
    </submittedName>
</protein>
<proteinExistence type="predicted"/>
<dbReference type="Proteomes" id="UP000034875">
    <property type="component" value="Unassembled WGS sequence"/>
</dbReference>
<accession>A0A0G0Z0U7</accession>
<name>A0A0G0Z0U7_9BACT</name>
<evidence type="ECO:0000313" key="1">
    <source>
        <dbReference type="EMBL" id="KKS42422.1"/>
    </source>
</evidence>
<sequence length="106" mass="12188">MSSSEVVKILNIQTRVSFRIFLMGFRNGSPLNFRNAARFARVECQVQSEDFLSERFFERETGVEPATFSLARRRSTTELLPRGVEHSAEGQNWTADARIFSPSLYH</sequence>
<organism evidence="1 2">
    <name type="scientific">candidate division CPR1 bacterium GW2011_GWA2_42_17</name>
    <dbReference type="NCBI Taxonomy" id="1618341"/>
    <lineage>
        <taxon>Bacteria</taxon>
        <taxon>candidate division CPR1</taxon>
    </lineage>
</organism>
<dbReference type="EMBL" id="LCCZ01000044">
    <property type="protein sequence ID" value="KKS42422.1"/>
    <property type="molecule type" value="Genomic_DNA"/>
</dbReference>
<comment type="caution">
    <text evidence="1">The sequence shown here is derived from an EMBL/GenBank/DDBJ whole genome shotgun (WGS) entry which is preliminary data.</text>
</comment>
<dbReference type="AlphaFoldDB" id="A0A0G0Z0U7"/>
<gene>
    <name evidence="1" type="ORF">UV05_C0044G0008</name>
</gene>